<gene>
    <name evidence="9" type="ORF">F8566_05830</name>
</gene>
<evidence type="ECO:0000256" key="6">
    <source>
        <dbReference type="ARBA" id="ARBA00023136"/>
    </source>
</evidence>
<name>A0A6H9YTN8_9ACTN</name>
<dbReference type="PANTHER" id="PTHR42865">
    <property type="entry name" value="PROTON/GLUTAMATE-ASPARTATE SYMPORTER"/>
    <property type="match status" value="1"/>
</dbReference>
<keyword evidence="3" id="KW-1003">Cell membrane</keyword>
<keyword evidence="5 8" id="KW-1133">Transmembrane helix</keyword>
<dbReference type="AlphaFoldDB" id="A0A6H9YTN8"/>
<evidence type="ECO:0000256" key="3">
    <source>
        <dbReference type="ARBA" id="ARBA00022475"/>
    </source>
</evidence>
<feature type="region of interest" description="Disordered" evidence="7">
    <location>
        <begin position="430"/>
        <end position="457"/>
    </location>
</feature>
<evidence type="ECO:0000256" key="5">
    <source>
        <dbReference type="ARBA" id="ARBA00022989"/>
    </source>
</evidence>
<evidence type="ECO:0000256" key="1">
    <source>
        <dbReference type="ARBA" id="ARBA00004651"/>
    </source>
</evidence>
<feature type="compositionally biased region" description="Basic and acidic residues" evidence="7">
    <location>
        <begin position="447"/>
        <end position="457"/>
    </location>
</feature>
<feature type="transmembrane region" description="Helical" evidence="8">
    <location>
        <begin position="165"/>
        <end position="184"/>
    </location>
</feature>
<organism evidence="9 10">
    <name type="scientific">Actinomadura rudentiformis</name>
    <dbReference type="NCBI Taxonomy" id="359158"/>
    <lineage>
        <taxon>Bacteria</taxon>
        <taxon>Bacillati</taxon>
        <taxon>Actinomycetota</taxon>
        <taxon>Actinomycetes</taxon>
        <taxon>Streptosporangiales</taxon>
        <taxon>Thermomonosporaceae</taxon>
        <taxon>Actinomadura</taxon>
    </lineage>
</organism>
<dbReference type="Proteomes" id="UP000468735">
    <property type="component" value="Unassembled WGS sequence"/>
</dbReference>
<dbReference type="PANTHER" id="PTHR42865:SF7">
    <property type="entry name" value="PROTON_GLUTAMATE-ASPARTATE SYMPORTER"/>
    <property type="match status" value="1"/>
</dbReference>
<reference evidence="9 10" key="1">
    <citation type="submission" date="2019-09" db="EMBL/GenBank/DDBJ databases">
        <title>Actinomadura physcomitrii sp. nov., a novel actinomycete isolated from moss [Physcomitrium sphaericum (Ludw) Fuernr].</title>
        <authorList>
            <person name="Zhuang X."/>
            <person name="Liu C."/>
        </authorList>
    </citation>
    <scope>NUCLEOTIDE SEQUENCE [LARGE SCALE GENOMIC DNA]</scope>
    <source>
        <strain evidence="9 10">HMC1</strain>
    </source>
</reference>
<dbReference type="GO" id="GO:0006835">
    <property type="term" value="P:dicarboxylic acid transport"/>
    <property type="evidence" value="ECO:0007669"/>
    <property type="project" value="TreeGrafter"/>
</dbReference>
<evidence type="ECO:0000256" key="8">
    <source>
        <dbReference type="SAM" id="Phobius"/>
    </source>
</evidence>
<evidence type="ECO:0000256" key="2">
    <source>
        <dbReference type="ARBA" id="ARBA00022448"/>
    </source>
</evidence>
<evidence type="ECO:0000313" key="10">
    <source>
        <dbReference type="Proteomes" id="UP000468735"/>
    </source>
</evidence>
<dbReference type="Pfam" id="PF00375">
    <property type="entry name" value="SDF"/>
    <property type="match status" value="1"/>
</dbReference>
<feature type="transmembrane region" description="Helical" evidence="8">
    <location>
        <begin position="241"/>
        <end position="262"/>
    </location>
</feature>
<feature type="transmembrane region" description="Helical" evidence="8">
    <location>
        <begin position="370"/>
        <end position="393"/>
    </location>
</feature>
<dbReference type="GO" id="GO:0005886">
    <property type="term" value="C:plasma membrane"/>
    <property type="evidence" value="ECO:0007669"/>
    <property type="project" value="UniProtKB-SubCell"/>
</dbReference>
<dbReference type="SUPFAM" id="SSF118215">
    <property type="entry name" value="Proton glutamate symport protein"/>
    <property type="match status" value="1"/>
</dbReference>
<keyword evidence="4 8" id="KW-0812">Transmembrane</keyword>
<keyword evidence="6 8" id="KW-0472">Membrane</keyword>
<keyword evidence="2" id="KW-0813">Transport</keyword>
<evidence type="ECO:0000313" key="9">
    <source>
        <dbReference type="EMBL" id="KAB2351730.1"/>
    </source>
</evidence>
<dbReference type="InterPro" id="IPR001991">
    <property type="entry name" value="Na-dicarboxylate_symporter"/>
</dbReference>
<dbReference type="EMBL" id="WBMT01000002">
    <property type="protein sequence ID" value="KAB2351730.1"/>
    <property type="molecule type" value="Genomic_DNA"/>
</dbReference>
<keyword evidence="10" id="KW-1185">Reference proteome</keyword>
<dbReference type="PRINTS" id="PR00173">
    <property type="entry name" value="EDTRNSPORT"/>
</dbReference>
<dbReference type="Gene3D" id="1.10.3860.10">
    <property type="entry name" value="Sodium:dicarboxylate symporter"/>
    <property type="match status" value="1"/>
</dbReference>
<feature type="transmembrane region" description="Helical" evidence="8">
    <location>
        <begin position="70"/>
        <end position="91"/>
    </location>
</feature>
<dbReference type="GO" id="GO:0015293">
    <property type="term" value="F:symporter activity"/>
    <property type="evidence" value="ECO:0007669"/>
    <property type="project" value="UniProtKB-KW"/>
</dbReference>
<feature type="transmembrane region" description="Helical" evidence="8">
    <location>
        <begin position="205"/>
        <end position="229"/>
    </location>
</feature>
<accession>A0A6H9YTN8</accession>
<dbReference type="InterPro" id="IPR036458">
    <property type="entry name" value="Na:dicarbo_symporter_sf"/>
</dbReference>
<evidence type="ECO:0000256" key="7">
    <source>
        <dbReference type="SAM" id="MobiDB-lite"/>
    </source>
</evidence>
<feature type="transmembrane region" description="Helical" evidence="8">
    <location>
        <begin position="103"/>
        <end position="125"/>
    </location>
</feature>
<evidence type="ECO:0000256" key="4">
    <source>
        <dbReference type="ARBA" id="ARBA00022692"/>
    </source>
</evidence>
<feature type="transmembrane region" description="Helical" evidence="8">
    <location>
        <begin position="346"/>
        <end position="364"/>
    </location>
</feature>
<dbReference type="OrthoDB" id="9766690at2"/>
<protein>
    <submittedName>
        <fullName evidence="9">Dicarboxylate/amino acid:cation symporter</fullName>
    </submittedName>
</protein>
<feature type="transmembrane region" description="Helical" evidence="8">
    <location>
        <begin position="32"/>
        <end position="50"/>
    </location>
</feature>
<comment type="caution">
    <text evidence="9">The sequence shown here is derived from an EMBL/GenBank/DDBJ whole genome shotgun (WGS) entry which is preliminary data.</text>
</comment>
<sequence>MAGRTAPYGVTRPPGEPSVNLRVWKWQFWQQIVLALVLGVAVGALLNNLGDGAGLAEDWLDPFGSVYTSLLKVVVVPLVFAAIVVSIGRLRDVGNVARLTGKTLGWFVVTSAIATAIGLIIALIVNPGEGLGRLASETAETEPVTWTQILQNLFPSNIVNAMSEGNVLGVVTFAALFGAALVAIGERGQRLTALIDDVYQVMQKVVWWVVRLTPIGSFFLIGSVVATYGPSSLQPLAKFTGAIYLAVAVMLIVGYPVLLRVFGRVSPLRFYRNSWPALQFAFVSSSSLATLPIAQKVQIERNGVQREYAGFAQPLGATIKFDGCGAIYPAVAAVFVAQYTGAHLGFAEYALIALAAVIGQLGTGGTPGPALVALTLTLTTVGLPLQAIGYLIAIDKVIDMARTTLNVAGQLTVPVLVARSEGLLDEKIFNGTPPEITDDPATVEEPEASRTREPVPA</sequence>
<proteinExistence type="predicted"/>
<comment type="subcellular location">
    <subcellularLocation>
        <location evidence="1">Cell membrane</location>
        <topology evidence="1">Multi-pass membrane protein</topology>
    </subcellularLocation>
</comment>
<feature type="compositionally biased region" description="Acidic residues" evidence="7">
    <location>
        <begin position="436"/>
        <end position="446"/>
    </location>
</feature>